<dbReference type="STRING" id="989403.SAMN05421798_1015"/>
<dbReference type="SUPFAM" id="SSF89372">
    <property type="entry name" value="Fucose-specific lectin"/>
    <property type="match status" value="2"/>
</dbReference>
<dbReference type="EMBL" id="LMCB01000098">
    <property type="protein sequence ID" value="KZL12668.1"/>
    <property type="molecule type" value="Genomic_DNA"/>
</dbReference>
<dbReference type="InterPro" id="IPR058502">
    <property type="entry name" value="PLL-like_beta-prop"/>
</dbReference>
<evidence type="ECO:0000313" key="2">
    <source>
        <dbReference type="EMBL" id="KZL12668.1"/>
    </source>
</evidence>
<evidence type="ECO:0000313" key="3">
    <source>
        <dbReference type="Proteomes" id="UP000076577"/>
    </source>
</evidence>
<dbReference type="Pfam" id="PF26607">
    <property type="entry name" value="DUF8189"/>
    <property type="match status" value="1"/>
</dbReference>
<dbReference type="RefSeq" id="WP_068009817.1">
    <property type="nucleotide sequence ID" value="NZ_FOFM01000001.1"/>
</dbReference>
<comment type="caution">
    <text evidence="2">The sequence shown here is derived from an EMBL/GenBank/DDBJ whole genome shotgun (WGS) entry which is preliminary data.</text>
</comment>
<proteinExistence type="predicted"/>
<feature type="domain" description="PLL-like beta propeller" evidence="1">
    <location>
        <begin position="188"/>
        <end position="394"/>
    </location>
</feature>
<dbReference type="Proteomes" id="UP000076577">
    <property type="component" value="Unassembled WGS sequence"/>
</dbReference>
<reference evidence="2 3" key="1">
    <citation type="journal article" date="2016" name="Front. Microbiol.">
        <title>Comparative Genomic Analysis Reveals a Diverse Repertoire of Genes Involved in Prokaryote-Eukaryote Interactions within the Pseudovibrio Genus.</title>
        <authorList>
            <person name="Romano S."/>
            <person name="Fernandez-Guerra A."/>
            <person name="Reen F.J."/>
            <person name="Glockner F.O."/>
            <person name="Crowley S.P."/>
            <person name="O'Sullivan O."/>
            <person name="Cotter P.D."/>
            <person name="Adams C."/>
            <person name="Dobson A.D."/>
            <person name="O'Gara F."/>
        </authorList>
    </citation>
    <scope>NUCLEOTIDE SEQUENCE [LARGE SCALE GENOMIC DNA]</scope>
    <source>
        <strain evidence="2 3">Ad2</strain>
    </source>
</reference>
<gene>
    <name evidence="2" type="ORF">PsAD2_03975</name>
</gene>
<protein>
    <recommendedName>
        <fullName evidence="1">PLL-like beta propeller domain-containing protein</fullName>
    </recommendedName>
</protein>
<evidence type="ECO:0000259" key="1">
    <source>
        <dbReference type="Pfam" id="PF26607"/>
    </source>
</evidence>
<keyword evidence="3" id="KW-1185">Reference proteome</keyword>
<dbReference type="AlphaFoldDB" id="A0A161XD42"/>
<accession>A0A161XD42</accession>
<dbReference type="OrthoDB" id="7671932at2"/>
<organism evidence="2 3">
    <name type="scientific">Pseudovibrio axinellae</name>
    <dbReference type="NCBI Taxonomy" id="989403"/>
    <lineage>
        <taxon>Bacteria</taxon>
        <taxon>Pseudomonadati</taxon>
        <taxon>Pseudomonadota</taxon>
        <taxon>Alphaproteobacteria</taxon>
        <taxon>Hyphomicrobiales</taxon>
        <taxon>Stappiaceae</taxon>
        <taxon>Pseudovibrio</taxon>
    </lineage>
</organism>
<dbReference type="PATRIC" id="fig|989403.3.peg.4328"/>
<name>A0A161XD42_9HYPH</name>
<sequence>MSIEEIIPEFFSPPEEQPSAYFRIFIAAINRDGNLAYTEQMAQDGKFSKEFKPLTNLAYDHETLSAFTTANGDVALLAKQADKDSLVYVSEKRNGTSTDRFFAPYDLGMPPDATALRYTEVIHGLNGKVNIFAGNTSDDGQLWWKYQNPNVIKEEIQYVTPPGSNEPIEVHAQVEAQPDVPWSAWHPISAYMEMLSSANNADGRIILAGLDSEGIPYLNFQSSQDPFAEESWLGWQDISGGNLSLSDIKIANDTDGRVYLFGVAGKSVYLKHQMQLGQDQFTPWMHFSRFDKSVSQLLLGMTADGGIYFLAKTGDQKRSLLYGCHQIPGELNLWTQPAVIETCGGDSILAMHPNANSKLSLFAFSPRDQQLSYSTQASPGFWEVFSSIGGPVTNFAVTADITPNSE</sequence>